<keyword evidence="3" id="KW-1185">Reference proteome</keyword>
<proteinExistence type="predicted"/>
<sequence>MPMFFVRVCSLPSPRTSTETPSTCTASPCHHASLAHCTANPPLPYLRDGEQRTRSGMSEPGMTLEELGADIT</sequence>
<dbReference type="AlphaFoldDB" id="A0A5B7HZN1"/>
<accession>A0A5B7HZN1</accession>
<dbReference type="Proteomes" id="UP000324222">
    <property type="component" value="Unassembled WGS sequence"/>
</dbReference>
<evidence type="ECO:0000313" key="3">
    <source>
        <dbReference type="Proteomes" id="UP000324222"/>
    </source>
</evidence>
<reference evidence="2 3" key="1">
    <citation type="submission" date="2019-05" db="EMBL/GenBank/DDBJ databases">
        <title>Another draft genome of Portunus trituberculatus and its Hox gene families provides insights of decapod evolution.</title>
        <authorList>
            <person name="Jeong J.-H."/>
            <person name="Song I."/>
            <person name="Kim S."/>
            <person name="Choi T."/>
            <person name="Kim D."/>
            <person name="Ryu S."/>
            <person name="Kim W."/>
        </authorList>
    </citation>
    <scope>NUCLEOTIDE SEQUENCE [LARGE SCALE GENOMIC DNA]</scope>
    <source>
        <tissue evidence="2">Muscle</tissue>
    </source>
</reference>
<organism evidence="2 3">
    <name type="scientific">Portunus trituberculatus</name>
    <name type="common">Swimming crab</name>
    <name type="synonym">Neptunus trituberculatus</name>
    <dbReference type="NCBI Taxonomy" id="210409"/>
    <lineage>
        <taxon>Eukaryota</taxon>
        <taxon>Metazoa</taxon>
        <taxon>Ecdysozoa</taxon>
        <taxon>Arthropoda</taxon>
        <taxon>Crustacea</taxon>
        <taxon>Multicrustacea</taxon>
        <taxon>Malacostraca</taxon>
        <taxon>Eumalacostraca</taxon>
        <taxon>Eucarida</taxon>
        <taxon>Decapoda</taxon>
        <taxon>Pleocyemata</taxon>
        <taxon>Brachyura</taxon>
        <taxon>Eubrachyura</taxon>
        <taxon>Portunoidea</taxon>
        <taxon>Portunidae</taxon>
        <taxon>Portuninae</taxon>
        <taxon>Portunus</taxon>
    </lineage>
</organism>
<name>A0A5B7HZN1_PORTR</name>
<evidence type="ECO:0000313" key="2">
    <source>
        <dbReference type="EMBL" id="MPC74168.1"/>
    </source>
</evidence>
<protein>
    <submittedName>
        <fullName evidence="2">Uncharacterized protein</fullName>
    </submittedName>
</protein>
<feature type="region of interest" description="Disordered" evidence="1">
    <location>
        <begin position="40"/>
        <end position="72"/>
    </location>
</feature>
<comment type="caution">
    <text evidence="2">The sequence shown here is derived from an EMBL/GenBank/DDBJ whole genome shotgun (WGS) entry which is preliminary data.</text>
</comment>
<gene>
    <name evidence="2" type="ORF">E2C01_068518</name>
</gene>
<dbReference type="EMBL" id="VSRR010038375">
    <property type="protein sequence ID" value="MPC74168.1"/>
    <property type="molecule type" value="Genomic_DNA"/>
</dbReference>
<evidence type="ECO:0000256" key="1">
    <source>
        <dbReference type="SAM" id="MobiDB-lite"/>
    </source>
</evidence>